<dbReference type="PANTHER" id="PTHR37018">
    <property type="entry name" value="CULTURE SPECIFIC PROTEIN, PUTATIVE (AFU_ORTHOLOGUE AFUA_2G00130)-RELATED"/>
    <property type="match status" value="1"/>
</dbReference>
<keyword evidence="1" id="KW-0547">Nucleotide-binding</keyword>
<dbReference type="OrthoDB" id="5946236at2759"/>
<dbReference type="GO" id="GO:0046872">
    <property type="term" value="F:metal ion binding"/>
    <property type="evidence" value="ECO:0007669"/>
    <property type="project" value="InterPro"/>
</dbReference>
<evidence type="ECO:0000313" key="4">
    <source>
        <dbReference type="Proteomes" id="UP000225277"/>
    </source>
</evidence>
<gene>
    <name evidence="3" type="ORF">RCC_03041</name>
</gene>
<keyword evidence="1" id="KW-0067">ATP-binding</keyword>
<evidence type="ECO:0000256" key="1">
    <source>
        <dbReference type="PROSITE-ProRule" id="PRU00409"/>
    </source>
</evidence>
<keyword evidence="4" id="KW-1185">Reference proteome</keyword>
<dbReference type="InterPro" id="IPR053269">
    <property type="entry name" value="Asp-Met_ligase"/>
</dbReference>
<evidence type="ECO:0000259" key="2">
    <source>
        <dbReference type="PROSITE" id="PS50975"/>
    </source>
</evidence>
<dbReference type="PANTHER" id="PTHR37018:SF1">
    <property type="entry name" value="CULTURE SPECIFIC PROTEIN, PUTATIVE (AFU_ORTHOLOGUE AFUA_2G00130)-RELATED"/>
    <property type="match status" value="1"/>
</dbReference>
<proteinExistence type="predicted"/>
<dbReference type="Gene3D" id="3.30.470.20">
    <property type="entry name" value="ATP-grasp fold, B domain"/>
    <property type="match status" value="1"/>
</dbReference>
<dbReference type="AlphaFoldDB" id="A0A2D3V6U1"/>
<dbReference type="RefSeq" id="XP_023624102.1">
    <property type="nucleotide sequence ID" value="XM_023768334.1"/>
</dbReference>
<accession>A0A2D3V6U1</accession>
<dbReference type="PROSITE" id="PS50975">
    <property type="entry name" value="ATP_GRASP"/>
    <property type="match status" value="1"/>
</dbReference>
<organism evidence="3 4">
    <name type="scientific">Ramularia collo-cygni</name>
    <dbReference type="NCBI Taxonomy" id="112498"/>
    <lineage>
        <taxon>Eukaryota</taxon>
        <taxon>Fungi</taxon>
        <taxon>Dikarya</taxon>
        <taxon>Ascomycota</taxon>
        <taxon>Pezizomycotina</taxon>
        <taxon>Dothideomycetes</taxon>
        <taxon>Dothideomycetidae</taxon>
        <taxon>Mycosphaerellales</taxon>
        <taxon>Mycosphaerellaceae</taxon>
        <taxon>Ramularia</taxon>
    </lineage>
</organism>
<dbReference type="InterPro" id="IPR011761">
    <property type="entry name" value="ATP-grasp"/>
</dbReference>
<protein>
    <recommendedName>
        <fullName evidence="2">ATP-grasp domain-containing protein</fullName>
    </recommendedName>
</protein>
<dbReference type="EMBL" id="FJUY01000003">
    <property type="protein sequence ID" value="CZT17209.1"/>
    <property type="molecule type" value="Genomic_DNA"/>
</dbReference>
<reference evidence="3 4" key="1">
    <citation type="submission" date="2016-03" db="EMBL/GenBank/DDBJ databases">
        <authorList>
            <person name="Ploux O."/>
        </authorList>
    </citation>
    <scope>NUCLEOTIDE SEQUENCE [LARGE SCALE GENOMIC DNA]</scope>
    <source>
        <strain evidence="3 4">URUG2</strain>
    </source>
</reference>
<feature type="domain" description="ATP-grasp" evidence="2">
    <location>
        <begin position="82"/>
        <end position="278"/>
    </location>
</feature>
<sequence length="349" mass="39535">MEVILFRSSANSSDLNHPWGRLPPEQRPQARFIDLDQGLAKAKQQLESITDQRKLVFAYPCEWMDGLECVVDPSLAFRLESKRFLCQNNIPTPTLEMLSLHGEYLRRLETKELPFVVKFPQASSSYGTFLVTSSKQRKEMLASVERFRLRGGDEIQVSSYVKAKHNYCVQCFVSPDLRGDQPLIIAVTWQMFTGDGTGSGAIIDYAEQDDLRASLCCITAQTIEALPIEFVGWIGIDVLVDEVGRQYVIDLNPRMTGSMPICLLSRYFWKEQQLRFAQTGSFSYVGRSEDVDDLLREDVDAGAVVIIANVTIDDNKPLVQIWLVWAAADENLLSEMYYRICGRLGCMES</sequence>
<dbReference type="SUPFAM" id="SSF56059">
    <property type="entry name" value="Glutathione synthetase ATP-binding domain-like"/>
    <property type="match status" value="1"/>
</dbReference>
<dbReference type="GO" id="GO:0005524">
    <property type="term" value="F:ATP binding"/>
    <property type="evidence" value="ECO:0007669"/>
    <property type="project" value="UniProtKB-UniRule"/>
</dbReference>
<dbReference type="Pfam" id="PF02655">
    <property type="entry name" value="ATP-grasp_3"/>
    <property type="match status" value="1"/>
</dbReference>
<evidence type="ECO:0000313" key="3">
    <source>
        <dbReference type="EMBL" id="CZT17209.1"/>
    </source>
</evidence>
<dbReference type="Proteomes" id="UP000225277">
    <property type="component" value="Unassembled WGS sequence"/>
</dbReference>
<dbReference type="InterPro" id="IPR003806">
    <property type="entry name" value="ATP-grasp_PylC-type"/>
</dbReference>
<dbReference type="GeneID" id="35598250"/>
<name>A0A2D3V6U1_9PEZI</name>
<dbReference type="STRING" id="112498.A0A2D3V6U1"/>